<dbReference type="Gene3D" id="2.60.120.620">
    <property type="entry name" value="q2cbj1_9rhob like domain"/>
    <property type="match status" value="1"/>
</dbReference>
<accession>A0A7Y6NPD7</accession>
<evidence type="ECO:0000313" key="3">
    <source>
        <dbReference type="Proteomes" id="UP000529637"/>
    </source>
</evidence>
<comment type="caution">
    <text evidence="2">The sequence shown here is derived from an EMBL/GenBank/DDBJ whole genome shotgun (WGS) entry which is preliminary data.</text>
</comment>
<dbReference type="InterPro" id="IPR036249">
    <property type="entry name" value="Thioredoxin-like_sf"/>
</dbReference>
<proteinExistence type="predicted"/>
<gene>
    <name evidence="2" type="ORF">HQN59_13810</name>
</gene>
<evidence type="ECO:0000313" key="2">
    <source>
        <dbReference type="EMBL" id="NUZ06836.1"/>
    </source>
</evidence>
<organism evidence="2 3">
    <name type="scientific">Piscinibacter koreensis</name>
    <dbReference type="NCBI Taxonomy" id="2742824"/>
    <lineage>
        <taxon>Bacteria</taxon>
        <taxon>Pseudomonadati</taxon>
        <taxon>Pseudomonadota</taxon>
        <taxon>Betaproteobacteria</taxon>
        <taxon>Burkholderiales</taxon>
        <taxon>Sphaerotilaceae</taxon>
        <taxon>Piscinibacter</taxon>
    </lineage>
</organism>
<dbReference type="InterPro" id="IPR051842">
    <property type="entry name" value="uS12_prolyl_hydroxylase"/>
</dbReference>
<protein>
    <submittedName>
        <fullName evidence="2">2OG-Fe(II) oxygenase</fullName>
    </submittedName>
</protein>
<dbReference type="Pfam" id="PF00085">
    <property type="entry name" value="Thioredoxin"/>
    <property type="match status" value="1"/>
</dbReference>
<dbReference type="SUPFAM" id="SSF52833">
    <property type="entry name" value="Thioredoxin-like"/>
    <property type="match status" value="1"/>
</dbReference>
<sequence>MNKQKHRDSRHAGMAAHPTGAARALPAGAQVFSMRPVPTAPLAIMELGDADFAAGIDGQPCVVVAFRTPGVAEWTAFAPTFAAAAARHPDVRFATVNVARSPALAAQFDVRATPTLMIFCSNIVVFANPGALPAEGLEQVLAGVRALDMDEVRRQVANVDPLVVGDGAVPASAPLAAPADDLAIEAHLRAPLRALLPELAARLSAGGLVAIRDAFEPEFAERMFRSLDECTAWRVHDGGEGDFHYHHHNLYDNAAFPQDLAWCSRIFDSAATKDWVTRMSGRPCPGPTEFSASWYLPGDHSLPHNDVAHSEGAFSRQVAYVWHLAKNWRPEWGGALYWCSKGCYLPPTFNTLWLFNVGPESNHFVTHVSPYARGKRLAINGWWTGAGAVGERAWKGPEHIRGDGAEIVVY</sequence>
<dbReference type="PANTHER" id="PTHR12117:SF0">
    <property type="entry name" value="PROLYL 3-HYDROXYLASE OGFOD1"/>
    <property type="match status" value="1"/>
</dbReference>
<feature type="domain" description="Thioredoxin" evidence="1">
    <location>
        <begin position="31"/>
        <end position="146"/>
    </location>
</feature>
<dbReference type="InterPro" id="IPR013766">
    <property type="entry name" value="Thioredoxin_domain"/>
</dbReference>
<dbReference type="Gene3D" id="3.40.30.10">
    <property type="entry name" value="Glutaredoxin"/>
    <property type="match status" value="1"/>
</dbReference>
<dbReference type="Pfam" id="PF13661">
    <property type="entry name" value="2OG-FeII_Oxy_4"/>
    <property type="match status" value="1"/>
</dbReference>
<keyword evidence="3" id="KW-1185">Reference proteome</keyword>
<reference evidence="2 3" key="1">
    <citation type="submission" date="2020-06" db="EMBL/GenBank/DDBJ databases">
        <title>Schlegella sp. ID0723 isolated from air conditioner.</title>
        <authorList>
            <person name="Kim D.Y."/>
            <person name="Kim D.-U."/>
        </authorList>
    </citation>
    <scope>NUCLEOTIDE SEQUENCE [LARGE SCALE GENOMIC DNA]</scope>
    <source>
        <strain evidence="2 3">ID0723</strain>
    </source>
</reference>
<dbReference type="PANTHER" id="PTHR12117">
    <property type="entry name" value="HISTONE ACETYLTRANSFERASE COMPLEX"/>
    <property type="match status" value="1"/>
</dbReference>
<dbReference type="AlphaFoldDB" id="A0A7Y6NPD7"/>
<dbReference type="Proteomes" id="UP000529637">
    <property type="component" value="Unassembled WGS sequence"/>
</dbReference>
<dbReference type="CDD" id="cd02947">
    <property type="entry name" value="TRX_family"/>
    <property type="match status" value="1"/>
</dbReference>
<dbReference type="PROSITE" id="PS51352">
    <property type="entry name" value="THIOREDOXIN_2"/>
    <property type="match status" value="1"/>
</dbReference>
<dbReference type="EMBL" id="JABWMJ010000006">
    <property type="protein sequence ID" value="NUZ06836.1"/>
    <property type="molecule type" value="Genomic_DNA"/>
</dbReference>
<evidence type="ECO:0000259" key="1">
    <source>
        <dbReference type="PROSITE" id="PS51352"/>
    </source>
</evidence>
<dbReference type="InterPro" id="IPR039558">
    <property type="entry name" value="TPA1/OFD1_N"/>
</dbReference>
<name>A0A7Y6NPD7_9BURK</name>